<keyword evidence="3" id="KW-0201">Cytochrome c-type biogenesis</keyword>
<keyword evidence="8" id="KW-0472">Membrane</keyword>
<dbReference type="InterPro" id="IPR017560">
    <property type="entry name" value="Cyt_c_biogenesis_CcmI"/>
</dbReference>
<evidence type="ECO:0000256" key="3">
    <source>
        <dbReference type="ARBA" id="ARBA00022748"/>
    </source>
</evidence>
<evidence type="ECO:0000256" key="5">
    <source>
        <dbReference type="PROSITE-ProRule" id="PRU00339"/>
    </source>
</evidence>
<dbReference type="SUPFAM" id="SSF48452">
    <property type="entry name" value="TPR-like"/>
    <property type="match status" value="1"/>
</dbReference>
<keyword evidence="12" id="KW-1185">Reference proteome</keyword>
<dbReference type="AlphaFoldDB" id="A0A6F8VCM1"/>
<evidence type="ECO:0000256" key="1">
    <source>
        <dbReference type="ARBA" id="ARBA00004196"/>
    </source>
</evidence>
<dbReference type="PANTHER" id="PTHR47870:SF4">
    <property type="entry name" value="CYTOCHROME C-TYPE BIOGENESIS PROTEIN CYCH"/>
    <property type="match status" value="1"/>
</dbReference>
<name>A0A6F8VCM1_9PROT</name>
<sequence length="427" mass="45764">MTNFWTISLFWIFFLVFIAVALAFVLPPLLRRNVAVARVDRKALNVAIYHDQMDELKADLDSGELDASQYEDARREIEKRLSEDVPAETGPAPSSPSARWPGYVVAGALPVLAIALYAYLGNPSALLTSSEAAAPEMQQGQHEVAPMIATLEAKLKKNPDDAAGWYMLARSYGATGRFADAAQAFSKIAELVPDNSSVLADYADALAMAQGGNLQGKPLDLINRALKLNEQDEKALNLAGTAAYQEKKFALAAEYWRRLLKVIPPDSDASREVASAIAEAEKASGGAPALDNLSSFDGKNSSEENVSKPLTSSSVSVSGTVSISKELAGNLDPADTVFIFAQLPQGPKMPLAGVKITVKQLPYHFTLDDSVAMMPNNKLSDHPEVIINARVSKSGQPMAQSGDLQGKVGPVKLGQKDVKITIDSRVP</sequence>
<evidence type="ECO:0000259" key="10">
    <source>
        <dbReference type="Pfam" id="PF23914"/>
    </source>
</evidence>
<evidence type="ECO:0000256" key="2">
    <source>
        <dbReference type="ARBA" id="ARBA00022737"/>
    </source>
</evidence>
<dbReference type="Proteomes" id="UP000502260">
    <property type="component" value="Chromosome"/>
</dbReference>
<dbReference type="GO" id="GO:0005886">
    <property type="term" value="C:plasma membrane"/>
    <property type="evidence" value="ECO:0007669"/>
    <property type="project" value="TreeGrafter"/>
</dbReference>
<dbReference type="GO" id="GO:0030313">
    <property type="term" value="C:cell envelope"/>
    <property type="evidence" value="ECO:0007669"/>
    <property type="project" value="UniProtKB-SubCell"/>
</dbReference>
<dbReference type="InterPro" id="IPR019734">
    <property type="entry name" value="TPR_rpt"/>
</dbReference>
<dbReference type="SMART" id="SM00028">
    <property type="entry name" value="TPR"/>
    <property type="match status" value="2"/>
</dbReference>
<feature type="repeat" description="TPR" evidence="5">
    <location>
        <begin position="162"/>
        <end position="195"/>
    </location>
</feature>
<dbReference type="KEGG" id="slac:SKTS_19660"/>
<dbReference type="InterPro" id="IPR056412">
    <property type="entry name" value="Ig_CycH"/>
</dbReference>
<organism evidence="11 12">
    <name type="scientific">Sulfurimicrobium lacus</name>
    <dbReference type="NCBI Taxonomy" id="2715678"/>
    <lineage>
        <taxon>Bacteria</taxon>
        <taxon>Pseudomonadati</taxon>
        <taxon>Pseudomonadota</taxon>
        <taxon>Betaproteobacteria</taxon>
        <taxon>Nitrosomonadales</taxon>
        <taxon>Sulfuricellaceae</taxon>
        <taxon>Sulfurimicrobium</taxon>
    </lineage>
</organism>
<dbReference type="Pfam" id="PF23892">
    <property type="entry name" value="Ig_CycH"/>
    <property type="match status" value="1"/>
</dbReference>
<dbReference type="NCBIfam" id="TIGR03142">
    <property type="entry name" value="cytochro_ccmI"/>
    <property type="match status" value="1"/>
</dbReference>
<dbReference type="PANTHER" id="PTHR47870">
    <property type="entry name" value="CYTOCHROME C-TYPE BIOGENESIS PROTEIN CCMH"/>
    <property type="match status" value="1"/>
</dbReference>
<accession>A0A6F8VCM1</accession>
<gene>
    <name evidence="11" type="primary">cycH</name>
    <name evidence="11" type="ORF">SKTS_19660</name>
</gene>
<feature type="coiled-coil region" evidence="6">
    <location>
        <begin position="53"/>
        <end position="80"/>
    </location>
</feature>
<keyword evidence="8" id="KW-0812">Transmembrane</keyword>
<evidence type="ECO:0000256" key="8">
    <source>
        <dbReference type="SAM" id="Phobius"/>
    </source>
</evidence>
<proteinExistence type="predicted"/>
<evidence type="ECO:0000259" key="9">
    <source>
        <dbReference type="Pfam" id="PF23892"/>
    </source>
</evidence>
<keyword evidence="2" id="KW-0677">Repeat</keyword>
<feature type="domain" description="Cytochrome c-type biogenesis protein H TPR" evidence="10">
    <location>
        <begin position="139"/>
        <end position="268"/>
    </location>
</feature>
<dbReference type="Pfam" id="PF23914">
    <property type="entry name" value="TPR_CcmH_CycH"/>
    <property type="match status" value="1"/>
</dbReference>
<evidence type="ECO:0000313" key="11">
    <source>
        <dbReference type="EMBL" id="BCB27080.1"/>
    </source>
</evidence>
<feature type="domain" description="Cytochrome c-type biogenesis protein H Ig-like" evidence="9">
    <location>
        <begin position="319"/>
        <end position="423"/>
    </location>
</feature>
<dbReference type="GO" id="GO:0017004">
    <property type="term" value="P:cytochrome complex assembly"/>
    <property type="evidence" value="ECO:0007669"/>
    <property type="project" value="UniProtKB-KW"/>
</dbReference>
<reference evidence="12" key="1">
    <citation type="submission" date="2020-03" db="EMBL/GenBank/DDBJ databases">
        <title>Complete genome sequence of sulfur-oxidizing bacterium skT11.</title>
        <authorList>
            <person name="Kanda M."/>
            <person name="Kojima H."/>
            <person name="Fukui M."/>
        </authorList>
    </citation>
    <scope>NUCLEOTIDE SEQUENCE [LARGE SCALE GENOMIC DNA]</scope>
    <source>
        <strain evidence="12">skT11</strain>
    </source>
</reference>
<dbReference type="InterPro" id="IPR056413">
    <property type="entry name" value="TPR_CcmH_CycH"/>
</dbReference>
<keyword evidence="8" id="KW-1133">Transmembrane helix</keyword>
<dbReference type="EMBL" id="AP022853">
    <property type="protein sequence ID" value="BCB27080.1"/>
    <property type="molecule type" value="Genomic_DNA"/>
</dbReference>
<dbReference type="InterPro" id="IPR051263">
    <property type="entry name" value="C-type_cytochrome_biogenesis"/>
</dbReference>
<keyword evidence="4 5" id="KW-0802">TPR repeat</keyword>
<evidence type="ECO:0000256" key="7">
    <source>
        <dbReference type="SAM" id="MobiDB-lite"/>
    </source>
</evidence>
<dbReference type="InterPro" id="IPR011990">
    <property type="entry name" value="TPR-like_helical_dom_sf"/>
</dbReference>
<dbReference type="PROSITE" id="PS50005">
    <property type="entry name" value="TPR"/>
    <property type="match status" value="1"/>
</dbReference>
<evidence type="ECO:0000313" key="12">
    <source>
        <dbReference type="Proteomes" id="UP000502260"/>
    </source>
</evidence>
<dbReference type="RefSeq" id="WP_173064068.1">
    <property type="nucleotide sequence ID" value="NZ_AP022853.1"/>
</dbReference>
<comment type="subcellular location">
    <subcellularLocation>
        <location evidence="1">Cell envelope</location>
    </subcellularLocation>
</comment>
<keyword evidence="6" id="KW-0175">Coiled coil</keyword>
<evidence type="ECO:0000256" key="4">
    <source>
        <dbReference type="ARBA" id="ARBA00022803"/>
    </source>
</evidence>
<protein>
    <submittedName>
        <fullName evidence="11">C-type cytochrome biogenesis protein CcmI</fullName>
    </submittedName>
</protein>
<feature type="region of interest" description="Disordered" evidence="7">
    <location>
        <begin position="286"/>
        <end position="314"/>
    </location>
</feature>
<dbReference type="Gene3D" id="1.25.40.10">
    <property type="entry name" value="Tetratricopeptide repeat domain"/>
    <property type="match status" value="1"/>
</dbReference>
<feature type="transmembrane region" description="Helical" evidence="8">
    <location>
        <begin position="6"/>
        <end position="26"/>
    </location>
</feature>
<evidence type="ECO:0000256" key="6">
    <source>
        <dbReference type="SAM" id="Coils"/>
    </source>
</evidence>